<dbReference type="EMBL" id="FNBK01000016">
    <property type="protein sequence ID" value="SDG15783.1"/>
    <property type="molecule type" value="Genomic_DNA"/>
</dbReference>
<sequence>MSSTEQSRRDVFRTIAQLQHVEWPAYGSTPLYDRSSVSALQSDIRTVARVWFDHDAHESIAEFICQYPLKYVDFGQHDEYFGSTRYQMPQLVRLFLLKEIHGWDHETAVLTFLQQRPALRRDLGFERMPNQSTVWRSWHERFSVDLREAVQTAARTILIKAQNAGIAIPREPERKLSYRNDIEDDSVPDDQTVLERAKTITDHVSHIVFPAFSLDRGDGCEIHENAYWDLQTYLGLRERLAANEGARSFTCESTRERTPLGHAHREQIRDLSVSEIREMYRQAVNRLLSEVAETEQFFRAGIVAIDITEADPFTGDRTGHEDEIIGTKEKTDEYAYQWATVQLVGNAVPLVLDARPVRKGESRLEIVEDLLDSAEELVHVDNVLMDREFDSQHVLEMVSRRGLSYVVPKRMQTSEKAQAKRLLRRDQDWYETDRKLHLGKNEWHETTLIYRLKKDSEHDDYRQYSVFMTNGASGHLTEYGYRWEIESGYRSIKRFMAATTSKDFGLRFFYFAFACLLYSIWRAVELLVQVELTGEYEHSPIVTADNTLTLLKKETGIG</sequence>
<organism evidence="2 3">
    <name type="scientific">Halorientalis regularis</name>
    <dbReference type="NCBI Taxonomy" id="660518"/>
    <lineage>
        <taxon>Archaea</taxon>
        <taxon>Methanobacteriati</taxon>
        <taxon>Methanobacteriota</taxon>
        <taxon>Stenosarchaea group</taxon>
        <taxon>Halobacteria</taxon>
        <taxon>Halobacteriales</taxon>
        <taxon>Haloarculaceae</taxon>
        <taxon>Halorientalis</taxon>
    </lineage>
</organism>
<dbReference type="GO" id="GO:0003677">
    <property type="term" value="F:DNA binding"/>
    <property type="evidence" value="ECO:0007669"/>
    <property type="project" value="InterPro"/>
</dbReference>
<dbReference type="Proteomes" id="UP000199076">
    <property type="component" value="Unassembled WGS sequence"/>
</dbReference>
<feature type="domain" description="Transposase IS4-like" evidence="1">
    <location>
        <begin position="350"/>
        <end position="500"/>
    </location>
</feature>
<name>A0A1G7RYA5_9EURY</name>
<accession>A0A1G7RYA5</accession>
<dbReference type="GO" id="GO:0006313">
    <property type="term" value="P:DNA transposition"/>
    <property type="evidence" value="ECO:0007669"/>
    <property type="project" value="InterPro"/>
</dbReference>
<evidence type="ECO:0000313" key="3">
    <source>
        <dbReference type="Proteomes" id="UP000199076"/>
    </source>
</evidence>
<proteinExistence type="predicted"/>
<keyword evidence="3" id="KW-1185">Reference proteome</keyword>
<dbReference type="InterPro" id="IPR012337">
    <property type="entry name" value="RNaseH-like_sf"/>
</dbReference>
<dbReference type="GO" id="GO:0004803">
    <property type="term" value="F:transposase activity"/>
    <property type="evidence" value="ECO:0007669"/>
    <property type="project" value="InterPro"/>
</dbReference>
<dbReference type="InterPro" id="IPR002559">
    <property type="entry name" value="Transposase_11"/>
</dbReference>
<dbReference type="AlphaFoldDB" id="A0A1G7RYA5"/>
<evidence type="ECO:0000313" key="2">
    <source>
        <dbReference type="EMBL" id="SDG15783.1"/>
    </source>
</evidence>
<protein>
    <submittedName>
        <fullName evidence="2">Transposase DDE domain-containing protein</fullName>
    </submittedName>
</protein>
<evidence type="ECO:0000259" key="1">
    <source>
        <dbReference type="Pfam" id="PF01609"/>
    </source>
</evidence>
<dbReference type="SUPFAM" id="SSF53098">
    <property type="entry name" value="Ribonuclease H-like"/>
    <property type="match status" value="1"/>
</dbReference>
<dbReference type="OrthoDB" id="225944at2157"/>
<dbReference type="Pfam" id="PF01609">
    <property type="entry name" value="DDE_Tnp_1"/>
    <property type="match status" value="1"/>
</dbReference>
<gene>
    <name evidence="2" type="ORF">SAMN05216218_11684</name>
</gene>
<dbReference type="RefSeq" id="WP_092694732.1">
    <property type="nucleotide sequence ID" value="NZ_FNBK01000016.1"/>
</dbReference>
<reference evidence="3" key="1">
    <citation type="submission" date="2016-10" db="EMBL/GenBank/DDBJ databases">
        <authorList>
            <person name="Varghese N."/>
            <person name="Submissions S."/>
        </authorList>
    </citation>
    <scope>NUCLEOTIDE SEQUENCE [LARGE SCALE GENOMIC DNA]</scope>
    <source>
        <strain evidence="3">IBRC-M 10760</strain>
    </source>
</reference>
<dbReference type="STRING" id="660518.SAMN05216218_11684"/>